<dbReference type="Proteomes" id="UP001329825">
    <property type="component" value="Chromosome 9"/>
</dbReference>
<accession>A0ABZ1D6L8</accession>
<gene>
    <name evidence="1" type="ORF">IL334_006467</name>
</gene>
<proteinExistence type="predicted"/>
<protein>
    <submittedName>
        <fullName evidence="1">Uncharacterized protein</fullName>
    </submittedName>
</protein>
<dbReference type="GeneID" id="87958597"/>
<organism evidence="1 2">
    <name type="scientific">Kwoniella shivajii</name>
    <dbReference type="NCBI Taxonomy" id="564305"/>
    <lineage>
        <taxon>Eukaryota</taxon>
        <taxon>Fungi</taxon>
        <taxon>Dikarya</taxon>
        <taxon>Basidiomycota</taxon>
        <taxon>Agaricomycotina</taxon>
        <taxon>Tremellomycetes</taxon>
        <taxon>Tremellales</taxon>
        <taxon>Cryptococcaceae</taxon>
        <taxon>Kwoniella</taxon>
    </lineage>
</organism>
<evidence type="ECO:0000313" key="1">
    <source>
        <dbReference type="EMBL" id="WRT69481.1"/>
    </source>
</evidence>
<keyword evidence="2" id="KW-1185">Reference proteome</keyword>
<dbReference type="EMBL" id="CP141889">
    <property type="protein sequence ID" value="WRT69481.1"/>
    <property type="molecule type" value="Genomic_DNA"/>
</dbReference>
<sequence length="241" mass="27154">MLVLPYYPASIKGDQLLPLSPLPLLQPQVSLIHLACPNSSARRYNLPHLVDLFRQWLVDWLDGGKSRAQELALKNLNNELERSHASEAELGREISDLRQAILGDYTSRASLGPTIMREKNTILSMEMTESLAEERIKLLPKQKPKLAELIDEDYSMEGHFMNNLISNDEKSQICSAAQNAVCKRYTKWQNAGYEYAASDDKDPTLLVSACTRSLTKDLNTIDAVCSLDEATSTKWTLEEKK</sequence>
<dbReference type="RefSeq" id="XP_062794220.1">
    <property type="nucleotide sequence ID" value="XM_062938169.1"/>
</dbReference>
<reference evidence="1 2" key="1">
    <citation type="submission" date="2024-01" db="EMBL/GenBank/DDBJ databases">
        <title>Comparative genomics of Cryptococcus and Kwoniella reveals pathogenesis evolution and contrasting modes of karyotype evolution via chromosome fusion or intercentromeric recombination.</title>
        <authorList>
            <person name="Coelho M.A."/>
            <person name="David-Palma M."/>
            <person name="Shea T."/>
            <person name="Bowers K."/>
            <person name="McGinley-Smith S."/>
            <person name="Mohammad A.W."/>
            <person name="Gnirke A."/>
            <person name="Yurkov A.M."/>
            <person name="Nowrousian M."/>
            <person name="Sun S."/>
            <person name="Cuomo C.A."/>
            <person name="Heitman J."/>
        </authorList>
    </citation>
    <scope>NUCLEOTIDE SEQUENCE [LARGE SCALE GENOMIC DNA]</scope>
    <source>
        <strain evidence="1">CBS 11374</strain>
    </source>
</reference>
<evidence type="ECO:0000313" key="2">
    <source>
        <dbReference type="Proteomes" id="UP001329825"/>
    </source>
</evidence>
<name>A0ABZ1D6L8_9TREE</name>